<accession>A0A8S3Y316</accession>
<dbReference type="EMBL" id="CAJQZP010001449">
    <property type="protein sequence ID" value="CAG5047386.1"/>
    <property type="molecule type" value="Genomic_DNA"/>
</dbReference>
<dbReference type="OrthoDB" id="7422178at2759"/>
<dbReference type="AlphaFoldDB" id="A0A8S3Y316"/>
<sequence length="311" mass="36447">MDSLPINTLLEFNKDTLQTIRKDYNLDKPGSMDQAIDILHEWVQKQNHFEIKDYPREYLERIIIISKGSVERAKSKLDKNCTLRTLMPQFYKFIDFKTEYKYSDIVWDGVLPKMTDDFYRIYSLKNVGKRFDDGDMNYFRLIVAIAEYVTAHDYFRGIIIILDYLETNLIELLKVLDFAKLRQFITLLTDGYGVRIKAFHIITPSKTVEAFVAILKQVLSAKVGQRIQIHKDLESLHKVVQKDVLPVELGGNERSIVELHKEWIDVLSSKEFQEYYGKMKAATINEKYRQTDKLNEEYMGIAGTFKTLNVD</sequence>
<dbReference type="PANTHER" id="PTHR10174:SF222">
    <property type="entry name" value="GH10083P-RELATED"/>
    <property type="match status" value="1"/>
</dbReference>
<gene>
    <name evidence="2" type="ORF">PAPOLLO_LOCUS23903</name>
</gene>
<dbReference type="Proteomes" id="UP000691718">
    <property type="component" value="Unassembled WGS sequence"/>
</dbReference>
<proteinExistence type="predicted"/>
<dbReference type="Pfam" id="PF00650">
    <property type="entry name" value="CRAL_TRIO"/>
    <property type="match status" value="1"/>
</dbReference>
<dbReference type="CDD" id="cd00170">
    <property type="entry name" value="SEC14"/>
    <property type="match status" value="1"/>
</dbReference>
<keyword evidence="3" id="KW-1185">Reference proteome</keyword>
<evidence type="ECO:0000259" key="1">
    <source>
        <dbReference type="PROSITE" id="PS50191"/>
    </source>
</evidence>
<dbReference type="PROSITE" id="PS50191">
    <property type="entry name" value="CRAL_TRIO"/>
    <property type="match status" value="1"/>
</dbReference>
<protein>
    <submittedName>
        <fullName evidence="2">(apollo) hypothetical protein</fullName>
    </submittedName>
</protein>
<comment type="caution">
    <text evidence="2">The sequence shown here is derived from an EMBL/GenBank/DDBJ whole genome shotgun (WGS) entry which is preliminary data.</text>
</comment>
<evidence type="ECO:0000313" key="3">
    <source>
        <dbReference type="Proteomes" id="UP000691718"/>
    </source>
</evidence>
<organism evidence="2 3">
    <name type="scientific">Parnassius apollo</name>
    <name type="common">Apollo butterfly</name>
    <name type="synonym">Papilio apollo</name>
    <dbReference type="NCBI Taxonomy" id="110799"/>
    <lineage>
        <taxon>Eukaryota</taxon>
        <taxon>Metazoa</taxon>
        <taxon>Ecdysozoa</taxon>
        <taxon>Arthropoda</taxon>
        <taxon>Hexapoda</taxon>
        <taxon>Insecta</taxon>
        <taxon>Pterygota</taxon>
        <taxon>Neoptera</taxon>
        <taxon>Endopterygota</taxon>
        <taxon>Lepidoptera</taxon>
        <taxon>Glossata</taxon>
        <taxon>Ditrysia</taxon>
        <taxon>Papilionoidea</taxon>
        <taxon>Papilionidae</taxon>
        <taxon>Parnassiinae</taxon>
        <taxon>Parnassini</taxon>
        <taxon>Parnassius</taxon>
        <taxon>Parnassius</taxon>
    </lineage>
</organism>
<dbReference type="GO" id="GO:1902936">
    <property type="term" value="F:phosphatidylinositol bisphosphate binding"/>
    <property type="evidence" value="ECO:0007669"/>
    <property type="project" value="TreeGrafter"/>
</dbReference>
<feature type="domain" description="CRAL-TRIO" evidence="1">
    <location>
        <begin position="138"/>
        <end position="257"/>
    </location>
</feature>
<dbReference type="GO" id="GO:0016020">
    <property type="term" value="C:membrane"/>
    <property type="evidence" value="ECO:0007669"/>
    <property type="project" value="TreeGrafter"/>
</dbReference>
<evidence type="ECO:0000313" key="2">
    <source>
        <dbReference type="EMBL" id="CAG5047386.1"/>
    </source>
</evidence>
<name>A0A8S3Y316_PARAO</name>
<dbReference type="InterPro" id="IPR001251">
    <property type="entry name" value="CRAL-TRIO_dom"/>
</dbReference>
<reference evidence="2" key="1">
    <citation type="submission" date="2021-04" db="EMBL/GenBank/DDBJ databases">
        <authorList>
            <person name="Tunstrom K."/>
        </authorList>
    </citation>
    <scope>NUCLEOTIDE SEQUENCE</scope>
</reference>
<dbReference type="PANTHER" id="PTHR10174">
    <property type="entry name" value="ALPHA-TOCOPHEROL TRANSFER PROTEIN-RELATED"/>
    <property type="match status" value="1"/>
</dbReference>